<feature type="domain" description="Ig-like" evidence="27">
    <location>
        <begin position="346"/>
        <end position="432"/>
    </location>
</feature>
<keyword evidence="13 23" id="KW-0408">Iron</keyword>
<keyword evidence="5" id="KW-0575">Peroxidase</keyword>
<dbReference type="InterPro" id="IPR032675">
    <property type="entry name" value="LRR_dom_sf"/>
</dbReference>
<evidence type="ECO:0000256" key="22">
    <source>
        <dbReference type="ARBA" id="ARBA00061342"/>
    </source>
</evidence>
<keyword evidence="28" id="KW-1185">Reference proteome</keyword>
<dbReference type="Proteomes" id="UP000887566">
    <property type="component" value="Unplaced"/>
</dbReference>
<keyword evidence="11" id="KW-0106">Calcium</keyword>
<evidence type="ECO:0000256" key="24">
    <source>
        <dbReference type="SAM" id="Coils"/>
    </source>
</evidence>
<dbReference type="WBParaSite" id="PSAMB.scaffold122size75306.g2208.t1">
    <property type="protein sequence ID" value="PSAMB.scaffold122size75306.g2208.t1"/>
    <property type="gene ID" value="PSAMB.scaffold122size75306.g2208"/>
</dbReference>
<dbReference type="InterPro" id="IPR010255">
    <property type="entry name" value="Haem_peroxidase_sf"/>
</dbReference>
<dbReference type="Pfam" id="PF00093">
    <property type="entry name" value="VWC"/>
    <property type="match status" value="1"/>
</dbReference>
<dbReference type="InterPro" id="IPR019791">
    <property type="entry name" value="Haem_peroxidase_animal"/>
</dbReference>
<evidence type="ECO:0000256" key="19">
    <source>
        <dbReference type="ARBA" id="ARBA00048396"/>
    </source>
</evidence>
<dbReference type="SMART" id="SM00082">
    <property type="entry name" value="LRRCT"/>
    <property type="match status" value="1"/>
</dbReference>
<dbReference type="Pfam" id="PF03098">
    <property type="entry name" value="An_peroxidase"/>
    <property type="match status" value="1"/>
</dbReference>
<dbReference type="Gene3D" id="1.10.640.10">
    <property type="entry name" value="Haem peroxidase domain superfamily, animal type"/>
    <property type="match status" value="1"/>
</dbReference>
<evidence type="ECO:0000256" key="7">
    <source>
        <dbReference type="ARBA" id="ARBA00022617"/>
    </source>
</evidence>
<evidence type="ECO:0000256" key="13">
    <source>
        <dbReference type="ARBA" id="ARBA00023004"/>
    </source>
</evidence>
<dbReference type="FunFam" id="2.60.40.10:FF:000032">
    <property type="entry name" value="palladin isoform X1"/>
    <property type="match status" value="2"/>
</dbReference>
<keyword evidence="4" id="KW-0964">Secreted</keyword>
<feature type="domain" description="Ig-like" evidence="27">
    <location>
        <begin position="240"/>
        <end position="333"/>
    </location>
</feature>
<dbReference type="GO" id="GO:0020037">
    <property type="term" value="F:heme binding"/>
    <property type="evidence" value="ECO:0007669"/>
    <property type="project" value="InterPro"/>
</dbReference>
<dbReference type="PRINTS" id="PR00457">
    <property type="entry name" value="ANPEROXIDASE"/>
</dbReference>
<evidence type="ECO:0000256" key="5">
    <source>
        <dbReference type="ARBA" id="ARBA00022559"/>
    </source>
</evidence>
<protein>
    <submittedName>
        <fullName evidence="29">Peroxidase</fullName>
    </submittedName>
</protein>
<dbReference type="InterPro" id="IPR036179">
    <property type="entry name" value="Ig-like_dom_sf"/>
</dbReference>
<dbReference type="SMART" id="SM00214">
    <property type="entry name" value="VWC"/>
    <property type="match status" value="1"/>
</dbReference>
<evidence type="ECO:0000256" key="3">
    <source>
        <dbReference type="ARBA" id="ARBA00009588"/>
    </source>
</evidence>
<keyword evidence="24" id="KW-0175">Coiled coil</keyword>
<keyword evidence="10" id="KW-0677">Repeat</keyword>
<dbReference type="SMART" id="SM00409">
    <property type="entry name" value="IG"/>
    <property type="match status" value="3"/>
</dbReference>
<feature type="domain" description="VWFC" evidence="26">
    <location>
        <begin position="1314"/>
        <end position="1371"/>
    </location>
</feature>
<evidence type="ECO:0000256" key="20">
    <source>
        <dbReference type="ARBA" id="ARBA00048887"/>
    </source>
</evidence>
<dbReference type="GO" id="GO:0004601">
    <property type="term" value="F:peroxidase activity"/>
    <property type="evidence" value="ECO:0007669"/>
    <property type="project" value="UniProtKB-KW"/>
</dbReference>
<comment type="catalytic activity">
    <reaction evidence="17">
        <text>bromide + H2O2 = hypobromite + H2O</text>
        <dbReference type="Rhea" id="RHEA:66016"/>
        <dbReference type="ChEBI" id="CHEBI:15377"/>
        <dbReference type="ChEBI" id="CHEBI:15858"/>
        <dbReference type="ChEBI" id="CHEBI:16240"/>
        <dbReference type="ChEBI" id="CHEBI:29250"/>
    </reaction>
    <physiologicalReaction direction="left-to-right" evidence="17">
        <dbReference type="Rhea" id="RHEA:66017"/>
    </physiologicalReaction>
</comment>
<dbReference type="Gene3D" id="3.80.10.10">
    <property type="entry name" value="Ribonuclease Inhibitor"/>
    <property type="match status" value="1"/>
</dbReference>
<comment type="catalytic activity">
    <reaction evidence="19">
        <text>L-lysyl-[collagen] + L-methionyl-[collagen] + hypobromite = [collagen]-L-lysyl-N-S-L-methionyl-[collagen] + bromide + H2O + H(+)</text>
        <dbReference type="Rhea" id="RHEA:66024"/>
        <dbReference type="Rhea" id="RHEA-COMP:12751"/>
        <dbReference type="Rhea" id="RHEA-COMP:16949"/>
        <dbReference type="Rhea" id="RHEA-COMP:16951"/>
        <dbReference type="ChEBI" id="CHEBI:15377"/>
        <dbReference type="ChEBI" id="CHEBI:15378"/>
        <dbReference type="ChEBI" id="CHEBI:15858"/>
        <dbReference type="ChEBI" id="CHEBI:16044"/>
        <dbReference type="ChEBI" id="CHEBI:29250"/>
        <dbReference type="ChEBI" id="CHEBI:29969"/>
        <dbReference type="ChEBI" id="CHEBI:166867"/>
    </reaction>
    <physiologicalReaction direction="left-to-right" evidence="19">
        <dbReference type="Rhea" id="RHEA:66025"/>
    </physiologicalReaction>
</comment>
<name>A0A914USR2_9BILA</name>
<evidence type="ECO:0000256" key="1">
    <source>
        <dbReference type="ARBA" id="ARBA00001970"/>
    </source>
</evidence>
<dbReference type="InterPro" id="IPR000483">
    <property type="entry name" value="Cys-rich_flank_reg_C"/>
</dbReference>
<dbReference type="InterPro" id="IPR013783">
    <property type="entry name" value="Ig-like_fold"/>
</dbReference>
<accession>A0A914USR2</accession>
<reference evidence="29" key="1">
    <citation type="submission" date="2022-11" db="UniProtKB">
        <authorList>
            <consortium name="WormBaseParasite"/>
        </authorList>
    </citation>
    <scope>IDENTIFICATION</scope>
</reference>
<keyword evidence="9 25" id="KW-0732">Signal</keyword>
<dbReference type="Pfam" id="PF13855">
    <property type="entry name" value="LRR_8"/>
    <property type="match status" value="1"/>
</dbReference>
<dbReference type="FunFam" id="1.10.640.10:FF:000001">
    <property type="entry name" value="Peroxidasin homolog"/>
    <property type="match status" value="1"/>
</dbReference>
<dbReference type="PROSITE" id="PS50184">
    <property type="entry name" value="VWFC_2"/>
    <property type="match status" value="1"/>
</dbReference>
<dbReference type="InterPro" id="IPR007110">
    <property type="entry name" value="Ig-like_dom"/>
</dbReference>
<comment type="catalytic activity">
    <reaction evidence="20">
        <text>L-tyrosyl-[protein] + bromide + H2O2 + H(+) = 3-bromo-L-tyrosyl-[protein] + 2 H2O</text>
        <dbReference type="Rhea" id="RHEA:69360"/>
        <dbReference type="Rhea" id="RHEA-COMP:10136"/>
        <dbReference type="Rhea" id="RHEA-COMP:17686"/>
        <dbReference type="ChEBI" id="CHEBI:15377"/>
        <dbReference type="ChEBI" id="CHEBI:15378"/>
        <dbReference type="ChEBI" id="CHEBI:15858"/>
        <dbReference type="ChEBI" id="CHEBI:16240"/>
        <dbReference type="ChEBI" id="CHEBI:46858"/>
        <dbReference type="ChEBI" id="CHEBI:183512"/>
    </reaction>
    <physiologicalReaction direction="left-to-right" evidence="20">
        <dbReference type="Rhea" id="RHEA:69361"/>
    </physiologicalReaction>
</comment>
<dbReference type="SUPFAM" id="SSF52058">
    <property type="entry name" value="L domain-like"/>
    <property type="match status" value="1"/>
</dbReference>
<keyword evidence="15" id="KW-0325">Glycoprotein</keyword>
<dbReference type="InterPro" id="IPR037120">
    <property type="entry name" value="Haem_peroxidase_sf_animal"/>
</dbReference>
<evidence type="ECO:0000256" key="14">
    <source>
        <dbReference type="ARBA" id="ARBA00023157"/>
    </source>
</evidence>
<feature type="domain" description="Ig-like" evidence="27">
    <location>
        <begin position="439"/>
        <end position="526"/>
    </location>
</feature>
<dbReference type="Pfam" id="PF13927">
    <property type="entry name" value="Ig_3"/>
    <property type="match status" value="1"/>
</dbReference>
<dbReference type="InterPro" id="IPR003591">
    <property type="entry name" value="Leu-rich_rpt_typical-subtyp"/>
</dbReference>
<dbReference type="SUPFAM" id="SSF48113">
    <property type="entry name" value="Heme-dependent peroxidases"/>
    <property type="match status" value="1"/>
</dbReference>
<evidence type="ECO:0000256" key="23">
    <source>
        <dbReference type="PIRSR" id="PIRSR619791-2"/>
    </source>
</evidence>
<dbReference type="FunFam" id="2.60.40.10:FF:000299">
    <property type="entry name" value="protogenin isoform X2"/>
    <property type="match status" value="1"/>
</dbReference>
<evidence type="ECO:0000313" key="29">
    <source>
        <dbReference type="WBParaSite" id="PSAMB.scaffold122size75306.g2208.t1"/>
    </source>
</evidence>
<comment type="catalytic activity">
    <reaction evidence="21">
        <text>hypobromite + L-tyrosyl-[protein] + H(+) = 3-bromo-L-tyrosyl-[protein] + H2O</text>
        <dbReference type="Rhea" id="RHEA:69356"/>
        <dbReference type="Rhea" id="RHEA-COMP:10136"/>
        <dbReference type="Rhea" id="RHEA-COMP:17686"/>
        <dbReference type="ChEBI" id="CHEBI:15377"/>
        <dbReference type="ChEBI" id="CHEBI:15378"/>
        <dbReference type="ChEBI" id="CHEBI:29250"/>
        <dbReference type="ChEBI" id="CHEBI:46858"/>
        <dbReference type="ChEBI" id="CHEBI:183512"/>
    </reaction>
    <physiologicalReaction direction="left-to-right" evidence="21">
        <dbReference type="Rhea" id="RHEA:69357"/>
    </physiologicalReaction>
</comment>
<feature type="signal peptide" evidence="25">
    <location>
        <begin position="1"/>
        <end position="22"/>
    </location>
</feature>
<dbReference type="PANTHER" id="PTHR11475">
    <property type="entry name" value="OXIDASE/PEROXIDASE"/>
    <property type="match status" value="1"/>
</dbReference>
<comment type="similarity">
    <text evidence="22">Belongs to the peroxidase family. XPO subfamily.</text>
</comment>
<dbReference type="InterPro" id="IPR003599">
    <property type="entry name" value="Ig_sub"/>
</dbReference>
<comment type="subcellular location">
    <subcellularLocation>
        <location evidence="2">Secreted</location>
    </subcellularLocation>
</comment>
<proteinExistence type="inferred from homology"/>
<evidence type="ECO:0000256" key="15">
    <source>
        <dbReference type="ARBA" id="ARBA00023180"/>
    </source>
</evidence>
<dbReference type="InterPro" id="IPR003598">
    <property type="entry name" value="Ig_sub2"/>
</dbReference>
<evidence type="ECO:0000256" key="8">
    <source>
        <dbReference type="ARBA" id="ARBA00022723"/>
    </source>
</evidence>
<dbReference type="InterPro" id="IPR034824">
    <property type="entry name" value="Peroxidasin_peroxidase"/>
</dbReference>
<evidence type="ECO:0000256" key="4">
    <source>
        <dbReference type="ARBA" id="ARBA00022525"/>
    </source>
</evidence>
<dbReference type="InterPro" id="IPR013098">
    <property type="entry name" value="Ig_I-set"/>
</dbReference>
<dbReference type="SUPFAM" id="SSF48726">
    <property type="entry name" value="Immunoglobulin"/>
    <property type="match status" value="3"/>
</dbReference>
<organism evidence="28 29">
    <name type="scientific">Plectus sambesii</name>
    <dbReference type="NCBI Taxonomy" id="2011161"/>
    <lineage>
        <taxon>Eukaryota</taxon>
        <taxon>Metazoa</taxon>
        <taxon>Ecdysozoa</taxon>
        <taxon>Nematoda</taxon>
        <taxon>Chromadorea</taxon>
        <taxon>Plectida</taxon>
        <taxon>Plectina</taxon>
        <taxon>Plectoidea</taxon>
        <taxon>Plectidae</taxon>
        <taxon>Plectus</taxon>
    </lineage>
</organism>
<dbReference type="Gene3D" id="6.20.200.20">
    <property type="match status" value="1"/>
</dbReference>
<feature type="coiled-coil region" evidence="24">
    <location>
        <begin position="1277"/>
        <end position="1304"/>
    </location>
</feature>
<comment type="catalytic activity">
    <reaction evidence="18">
        <text>L-lysyl-[collagen] + L-methionyl-[collagen] + H2O2 = [collagen]-L-lysyl-N-S-L-methionyl-[collagen] + 2 H2O + H(+)</text>
        <dbReference type="Rhea" id="RHEA:66020"/>
        <dbReference type="Rhea" id="RHEA-COMP:12751"/>
        <dbReference type="Rhea" id="RHEA-COMP:16949"/>
        <dbReference type="Rhea" id="RHEA-COMP:16951"/>
        <dbReference type="ChEBI" id="CHEBI:15377"/>
        <dbReference type="ChEBI" id="CHEBI:15378"/>
        <dbReference type="ChEBI" id="CHEBI:16044"/>
        <dbReference type="ChEBI" id="CHEBI:16240"/>
        <dbReference type="ChEBI" id="CHEBI:29969"/>
        <dbReference type="ChEBI" id="CHEBI:166867"/>
    </reaction>
    <physiologicalReaction direction="left-to-right" evidence="18">
        <dbReference type="Rhea" id="RHEA:66021"/>
    </physiologicalReaction>
</comment>
<keyword evidence="8 23" id="KW-0479">Metal-binding</keyword>
<comment type="similarity">
    <text evidence="3">Belongs to the immunoglobulin superfamily. DCC family.</text>
</comment>
<keyword evidence="16" id="KW-0393">Immunoglobulin domain</keyword>
<evidence type="ECO:0000313" key="28">
    <source>
        <dbReference type="Proteomes" id="UP000887566"/>
    </source>
</evidence>
<evidence type="ECO:0000256" key="12">
    <source>
        <dbReference type="ARBA" id="ARBA00023002"/>
    </source>
</evidence>
<dbReference type="PROSITE" id="PS01208">
    <property type="entry name" value="VWFC_1"/>
    <property type="match status" value="1"/>
</dbReference>
<feature type="binding site" description="axial binding residue" evidence="23">
    <location>
        <position position="1000"/>
    </location>
    <ligand>
        <name>heme b</name>
        <dbReference type="ChEBI" id="CHEBI:60344"/>
    </ligand>
    <ligandPart>
        <name>Fe</name>
        <dbReference type="ChEBI" id="CHEBI:18248"/>
    </ligandPart>
</feature>
<evidence type="ECO:0000256" key="9">
    <source>
        <dbReference type="ARBA" id="ARBA00022729"/>
    </source>
</evidence>
<dbReference type="PROSITE" id="PS50292">
    <property type="entry name" value="PEROXIDASE_3"/>
    <property type="match status" value="1"/>
</dbReference>
<dbReference type="Gene3D" id="2.60.40.10">
    <property type="entry name" value="Immunoglobulins"/>
    <property type="match status" value="3"/>
</dbReference>
<evidence type="ECO:0000256" key="16">
    <source>
        <dbReference type="ARBA" id="ARBA00023319"/>
    </source>
</evidence>
<evidence type="ECO:0000256" key="2">
    <source>
        <dbReference type="ARBA" id="ARBA00004613"/>
    </source>
</evidence>
<dbReference type="InterPro" id="IPR001611">
    <property type="entry name" value="Leu-rich_rpt"/>
</dbReference>
<dbReference type="SMART" id="SM00408">
    <property type="entry name" value="IGc2"/>
    <property type="match status" value="3"/>
</dbReference>
<dbReference type="PROSITE" id="PS51450">
    <property type="entry name" value="LRR"/>
    <property type="match status" value="1"/>
</dbReference>
<evidence type="ECO:0000256" key="17">
    <source>
        <dbReference type="ARBA" id="ARBA00047544"/>
    </source>
</evidence>
<dbReference type="GO" id="GO:0005615">
    <property type="term" value="C:extracellular space"/>
    <property type="evidence" value="ECO:0007669"/>
    <property type="project" value="TreeGrafter"/>
</dbReference>
<dbReference type="GO" id="GO:0006979">
    <property type="term" value="P:response to oxidative stress"/>
    <property type="evidence" value="ECO:0007669"/>
    <property type="project" value="InterPro"/>
</dbReference>
<dbReference type="PROSITE" id="PS50835">
    <property type="entry name" value="IG_LIKE"/>
    <property type="match status" value="3"/>
</dbReference>
<evidence type="ECO:0000259" key="26">
    <source>
        <dbReference type="PROSITE" id="PS50184"/>
    </source>
</evidence>
<dbReference type="PANTHER" id="PTHR11475:SF58">
    <property type="entry name" value="PEROXIDASIN"/>
    <property type="match status" value="1"/>
</dbReference>
<sequence length="1371" mass="154329">MSLAMALSPLFLLFLLATLSKAIVVEHRPCPEQCVCVQMVTRCIQQGLHHIPKNIPIDTTVLDLRFNHITAIRTGELGNLKQLHTLLLTDNQLRHIQAGAFDDLHALRNLYLYRNQLTTLSKQMFRGLDRLETLNLHRNMIEHIDGDAFAYMPRIRRLKLNHNRLRHVPHEALQVLPDLLALRLDQNTIACDCESAGLAEFLRERKLESDHGKVDCMYPPNMRGHALSQVPMTSFQCRKPTIVMDPKSVQVTFGGSAVFECRAEGDPAPQIAWLHNDSILQLNVSADDAAKYALLPDGSLRIANASATDAGFYECVANSPTGQARARRAQLIASPQTGAGLRSRSPTFTLTPKDSVVREGTVVKLHCEATADPRPVISWYLNGSPLRPSRRMSFDRDDTVLTIYPFIEQDVGRYTCTARNTFGLVESSANIRLLLSSPPSIVEGPTSVTLQPGGVAVFRCRAVGEPKPRLIWHFNGSPIPTLRGHYEVSDDETILTIRRVSLQDDGTYACQAGNTVGSMMADARLRVHNPNQAHLDREVTTDLIRQSVLEATDNVDRAINDTRTRLFRSGKKSPSEVLALFRFPGPQAVELARSREIYEETISIIQQHVQSGLELTPAELFNNVSYESLLAVSHLQMIMELSGCVPGQFKNPCTDMCFHSKYRSYDGQCNNLDRPMQGVSLLPFKRLLPPIYENGFNSPVGWNPDRRYFGFAKPNARSVSIKVISTDRITPNFQYSAMLMQWGQFLDHDLDFTAAATSREVFASGAFCNRTCDNVAPCFNIPLPLEDPRRNSRRDLELPCIEFERSSAACGSGETSLIFQRVSSREQMNIITSYLDASNVYGSTEQEALDLRDLFSDHGQLRFDIVSHAQKPYLPFNRDAPMDCKRNTSETHPIRCFMAGDFRANEQLGLLSMHTLWLREHNRIAGRFLVINPHWDGEKIYQETRKILGAQMQHITFSHWLPKILGPEGMKLIGKYGGYNPNVDATIANAFATAALRFGHSLINPTLFRFDNNFAPIRAGHLPLHEAFFAPERLLSEGGIDPILRGLFASPVKLNLPHQVVNREVTEHLFGKAHSVALDLVALNIQRGRDHGLPGYNEWRAWCNLTVFENWNEAASVFPDNLVRTKLRDLYGHPGNIDLWVGGIIEAPLTGGLLGPTFACIVANQFQRLRDGDRFWYENEGVFTPLQVNELRKSSVSRVLCENGDNIDRVQKDIFTYRNYSQSPAFYEPCEQIPAINLNVWQSCCESTCASESVVSEKEEDEDKVQSRHKRAHSKYRREDQTRIDGLEQVVEEMRLEIDRLRRETSREKRPTSEGCTVDGKLRENGNTWTVDNCTSCTCKDGQVWCSKQTCPTPLCKKPLVLPFSCCPACA</sequence>
<dbReference type="InterPro" id="IPR001007">
    <property type="entry name" value="VWF_dom"/>
</dbReference>
<dbReference type="SMART" id="SM00369">
    <property type="entry name" value="LRR_TYP"/>
    <property type="match status" value="4"/>
</dbReference>
<evidence type="ECO:0000256" key="25">
    <source>
        <dbReference type="SAM" id="SignalP"/>
    </source>
</evidence>
<keyword evidence="6" id="KW-0433">Leucine-rich repeat</keyword>
<evidence type="ECO:0000256" key="10">
    <source>
        <dbReference type="ARBA" id="ARBA00022737"/>
    </source>
</evidence>
<dbReference type="CDD" id="cd09826">
    <property type="entry name" value="peroxidasin_like"/>
    <property type="match status" value="1"/>
</dbReference>
<evidence type="ECO:0000259" key="27">
    <source>
        <dbReference type="PROSITE" id="PS50835"/>
    </source>
</evidence>
<comment type="cofactor">
    <cofactor evidence="1">
        <name>heme b</name>
        <dbReference type="ChEBI" id="CHEBI:60344"/>
    </cofactor>
</comment>
<keyword evidence="14" id="KW-1015">Disulfide bond</keyword>
<evidence type="ECO:0000256" key="6">
    <source>
        <dbReference type="ARBA" id="ARBA00022614"/>
    </source>
</evidence>
<evidence type="ECO:0000256" key="18">
    <source>
        <dbReference type="ARBA" id="ARBA00047610"/>
    </source>
</evidence>
<feature type="chain" id="PRO_5038023830" evidence="25">
    <location>
        <begin position="23"/>
        <end position="1371"/>
    </location>
</feature>
<dbReference type="GO" id="GO:0046872">
    <property type="term" value="F:metal ion binding"/>
    <property type="evidence" value="ECO:0007669"/>
    <property type="project" value="UniProtKB-KW"/>
</dbReference>
<dbReference type="SUPFAM" id="SSF57603">
    <property type="entry name" value="FnI-like domain"/>
    <property type="match status" value="1"/>
</dbReference>
<keyword evidence="12" id="KW-0560">Oxidoreductase</keyword>
<keyword evidence="7 23" id="KW-0349">Heme</keyword>
<evidence type="ECO:0000256" key="21">
    <source>
        <dbReference type="ARBA" id="ARBA00049501"/>
    </source>
</evidence>
<evidence type="ECO:0000256" key="11">
    <source>
        <dbReference type="ARBA" id="ARBA00022837"/>
    </source>
</evidence>
<dbReference type="Pfam" id="PF07679">
    <property type="entry name" value="I-set"/>
    <property type="match status" value="2"/>
</dbReference>